<keyword evidence="1" id="KW-0808">Transferase</keyword>
<dbReference type="InterPro" id="IPR016181">
    <property type="entry name" value="Acyl_CoA_acyltransferase"/>
</dbReference>
<dbReference type="SUPFAM" id="SSF55729">
    <property type="entry name" value="Acyl-CoA N-acyltransferases (Nat)"/>
    <property type="match status" value="1"/>
</dbReference>
<dbReference type="AlphaFoldDB" id="A0A6J4MFR8"/>
<evidence type="ECO:0000259" key="3">
    <source>
        <dbReference type="PROSITE" id="PS51186"/>
    </source>
</evidence>
<gene>
    <name evidence="4" type="ORF">AVDCRST_MAG72-1850</name>
</gene>
<evidence type="ECO:0000256" key="2">
    <source>
        <dbReference type="ARBA" id="ARBA00023315"/>
    </source>
</evidence>
<keyword evidence="2" id="KW-0012">Acyltransferase</keyword>
<dbReference type="InterPro" id="IPR050832">
    <property type="entry name" value="Bact_Acetyltransf"/>
</dbReference>
<dbReference type="InterPro" id="IPR000182">
    <property type="entry name" value="GNAT_dom"/>
</dbReference>
<dbReference type="PANTHER" id="PTHR43877">
    <property type="entry name" value="AMINOALKYLPHOSPHONATE N-ACETYLTRANSFERASE-RELATED-RELATED"/>
    <property type="match status" value="1"/>
</dbReference>
<dbReference type="GO" id="GO:0016747">
    <property type="term" value="F:acyltransferase activity, transferring groups other than amino-acyl groups"/>
    <property type="evidence" value="ECO:0007669"/>
    <property type="project" value="InterPro"/>
</dbReference>
<accession>A0A6J4MFR8</accession>
<organism evidence="4">
    <name type="scientific">uncultured Nocardioidaceae bacterium</name>
    <dbReference type="NCBI Taxonomy" id="253824"/>
    <lineage>
        <taxon>Bacteria</taxon>
        <taxon>Bacillati</taxon>
        <taxon>Actinomycetota</taxon>
        <taxon>Actinomycetes</taxon>
        <taxon>Propionibacteriales</taxon>
        <taxon>Nocardioidaceae</taxon>
        <taxon>environmental samples</taxon>
    </lineage>
</organism>
<sequence>MIVLATDPSVPVRSRSRLPAGWTVCAPEADDTAELTALVRRHEEWARGWASSSEADVLVEISETGRSNRHNVVLCDRDGRARGWANAYDRASGRMVLTVVVDPRLDDSLADRTAEVLLEWAEEAAGKVGAGRRLTTQQIDTGAFADDTRQQRWLTTAGFEMMRRWWQMSRPVRTEDAAVPPLRPGVRIRLVERAGNGMPDEDDLRVVHDILEDAFVNHFNSHAETFDEFLARLREDPGHRWDHWWLAELVDGPTPQPVGTLVGSLVGAAGGDGSWTPTGSYVSYIGVLESARGRGVAKSLLSTIIADAAARGLGEVGLEVDADSPTGAEGLYLSMGWQTKYVTQSWHRDVPVPRQG</sequence>
<dbReference type="Gene3D" id="3.40.630.30">
    <property type="match status" value="1"/>
</dbReference>
<name>A0A6J4MFR8_9ACTN</name>
<dbReference type="PROSITE" id="PS51186">
    <property type="entry name" value="GNAT"/>
    <property type="match status" value="1"/>
</dbReference>
<reference evidence="4" key="1">
    <citation type="submission" date="2020-02" db="EMBL/GenBank/DDBJ databases">
        <authorList>
            <person name="Meier V. D."/>
        </authorList>
    </citation>
    <scope>NUCLEOTIDE SEQUENCE</scope>
    <source>
        <strain evidence="4">AVDCRST_MAG72</strain>
    </source>
</reference>
<dbReference type="Pfam" id="PF00583">
    <property type="entry name" value="Acetyltransf_1"/>
    <property type="match status" value="1"/>
</dbReference>
<evidence type="ECO:0000256" key="1">
    <source>
        <dbReference type="ARBA" id="ARBA00022679"/>
    </source>
</evidence>
<protein>
    <recommendedName>
        <fullName evidence="3">N-acetyltransferase domain-containing protein</fullName>
    </recommendedName>
</protein>
<evidence type="ECO:0000313" key="4">
    <source>
        <dbReference type="EMBL" id="CAA9356674.1"/>
    </source>
</evidence>
<feature type="domain" description="N-acetyltransferase" evidence="3">
    <location>
        <begin position="186"/>
        <end position="356"/>
    </location>
</feature>
<dbReference type="CDD" id="cd04301">
    <property type="entry name" value="NAT_SF"/>
    <property type="match status" value="1"/>
</dbReference>
<dbReference type="EMBL" id="CADCUJ010000080">
    <property type="protein sequence ID" value="CAA9356674.1"/>
    <property type="molecule type" value="Genomic_DNA"/>
</dbReference>
<proteinExistence type="predicted"/>